<organism evidence="3 4">
    <name type="scientific">Hermetia illucens</name>
    <name type="common">Black soldier fly</name>
    <dbReference type="NCBI Taxonomy" id="343691"/>
    <lineage>
        <taxon>Eukaryota</taxon>
        <taxon>Metazoa</taxon>
        <taxon>Ecdysozoa</taxon>
        <taxon>Arthropoda</taxon>
        <taxon>Hexapoda</taxon>
        <taxon>Insecta</taxon>
        <taxon>Pterygota</taxon>
        <taxon>Neoptera</taxon>
        <taxon>Endopterygota</taxon>
        <taxon>Diptera</taxon>
        <taxon>Brachycera</taxon>
        <taxon>Stratiomyomorpha</taxon>
        <taxon>Stratiomyidae</taxon>
        <taxon>Hermetiinae</taxon>
        <taxon>Hermetia</taxon>
    </lineage>
</organism>
<dbReference type="GO" id="GO:0005634">
    <property type="term" value="C:nucleus"/>
    <property type="evidence" value="ECO:0007669"/>
    <property type="project" value="TreeGrafter"/>
</dbReference>
<dbReference type="PANTHER" id="PTHR46060:SF2">
    <property type="entry name" value="HISTONE-LYSINE N-METHYLTRANSFERASE SETMAR"/>
    <property type="match status" value="1"/>
</dbReference>
<dbReference type="Proteomes" id="UP000594454">
    <property type="component" value="Chromosome 4"/>
</dbReference>
<dbReference type="GO" id="GO:0000729">
    <property type="term" value="P:DNA double-strand break processing"/>
    <property type="evidence" value="ECO:0007669"/>
    <property type="project" value="TreeGrafter"/>
</dbReference>
<dbReference type="InterPro" id="IPR052709">
    <property type="entry name" value="Transposase-MT_Hybrid"/>
</dbReference>
<dbReference type="EMBL" id="LR899012">
    <property type="protein sequence ID" value="CAD7088729.1"/>
    <property type="molecule type" value="Genomic_DNA"/>
</dbReference>
<dbReference type="Gene3D" id="1.10.10.1450">
    <property type="match status" value="1"/>
</dbReference>
<evidence type="ECO:0000259" key="2">
    <source>
        <dbReference type="Pfam" id="PF17906"/>
    </source>
</evidence>
<dbReference type="GO" id="GO:0044547">
    <property type="term" value="F:DNA topoisomerase binding"/>
    <property type="evidence" value="ECO:0007669"/>
    <property type="project" value="TreeGrafter"/>
</dbReference>
<gene>
    <name evidence="3" type="ORF">HERILL_LOCUS11327</name>
</gene>
<dbReference type="GO" id="GO:0035861">
    <property type="term" value="C:site of double-strand break"/>
    <property type="evidence" value="ECO:0007669"/>
    <property type="project" value="TreeGrafter"/>
</dbReference>
<accession>A0A7R8UX60</accession>
<dbReference type="GO" id="GO:0000793">
    <property type="term" value="C:condensed chromosome"/>
    <property type="evidence" value="ECO:0007669"/>
    <property type="project" value="TreeGrafter"/>
</dbReference>
<sequence length="102" mass="11477">MSENKVHLRHSMLHYFKKGKRAAEARRKICGEYGDDALIKRSVQKWFYTFCSVDTNLEVVPRNGRPIEVDSNGDKDPGDCGDPADHATVGVAKAWLRLASML</sequence>
<dbReference type="GO" id="GO:0003690">
    <property type="term" value="F:double-stranded DNA binding"/>
    <property type="evidence" value="ECO:0007669"/>
    <property type="project" value="TreeGrafter"/>
</dbReference>
<dbReference type="GO" id="GO:0006303">
    <property type="term" value="P:double-strand break repair via nonhomologous end joining"/>
    <property type="evidence" value="ECO:0007669"/>
    <property type="project" value="TreeGrafter"/>
</dbReference>
<evidence type="ECO:0000313" key="4">
    <source>
        <dbReference type="Proteomes" id="UP000594454"/>
    </source>
</evidence>
<dbReference type="GO" id="GO:0046975">
    <property type="term" value="F:histone H3K36 methyltransferase activity"/>
    <property type="evidence" value="ECO:0007669"/>
    <property type="project" value="TreeGrafter"/>
</dbReference>
<protein>
    <recommendedName>
        <fullName evidence="2">Mos1 transposase HTH domain-containing protein</fullName>
    </recommendedName>
</protein>
<dbReference type="InterPro" id="IPR041426">
    <property type="entry name" value="Mos1_HTH"/>
</dbReference>
<dbReference type="GO" id="GO:0044774">
    <property type="term" value="P:mitotic DNA integrity checkpoint signaling"/>
    <property type="evidence" value="ECO:0007669"/>
    <property type="project" value="TreeGrafter"/>
</dbReference>
<feature type="domain" description="Mos1 transposase HTH" evidence="2">
    <location>
        <begin position="5"/>
        <end position="50"/>
    </location>
</feature>
<name>A0A7R8UX60_HERIL</name>
<dbReference type="InParanoid" id="A0A7R8UX60"/>
<dbReference type="GO" id="GO:0000014">
    <property type="term" value="F:single-stranded DNA endodeoxyribonuclease activity"/>
    <property type="evidence" value="ECO:0007669"/>
    <property type="project" value="TreeGrafter"/>
</dbReference>
<dbReference type="GO" id="GO:0031297">
    <property type="term" value="P:replication fork processing"/>
    <property type="evidence" value="ECO:0007669"/>
    <property type="project" value="TreeGrafter"/>
</dbReference>
<dbReference type="GO" id="GO:0003697">
    <property type="term" value="F:single-stranded DNA binding"/>
    <property type="evidence" value="ECO:0007669"/>
    <property type="project" value="TreeGrafter"/>
</dbReference>
<keyword evidence="4" id="KW-1185">Reference proteome</keyword>
<dbReference type="GO" id="GO:0042800">
    <property type="term" value="F:histone H3K4 methyltransferase activity"/>
    <property type="evidence" value="ECO:0007669"/>
    <property type="project" value="TreeGrafter"/>
</dbReference>
<feature type="compositionally biased region" description="Basic and acidic residues" evidence="1">
    <location>
        <begin position="65"/>
        <end position="78"/>
    </location>
</feature>
<dbReference type="Pfam" id="PF17906">
    <property type="entry name" value="HTH_48"/>
    <property type="match status" value="1"/>
</dbReference>
<feature type="region of interest" description="Disordered" evidence="1">
    <location>
        <begin position="63"/>
        <end position="83"/>
    </location>
</feature>
<proteinExistence type="predicted"/>
<evidence type="ECO:0000256" key="1">
    <source>
        <dbReference type="SAM" id="MobiDB-lite"/>
    </source>
</evidence>
<dbReference type="GO" id="GO:0015074">
    <property type="term" value="P:DNA integration"/>
    <property type="evidence" value="ECO:0007669"/>
    <property type="project" value="TreeGrafter"/>
</dbReference>
<dbReference type="PANTHER" id="PTHR46060">
    <property type="entry name" value="MARINER MOS1 TRANSPOSASE-LIKE PROTEIN"/>
    <property type="match status" value="1"/>
</dbReference>
<evidence type="ECO:0000313" key="3">
    <source>
        <dbReference type="EMBL" id="CAD7088729.1"/>
    </source>
</evidence>
<reference evidence="3 4" key="1">
    <citation type="submission" date="2020-11" db="EMBL/GenBank/DDBJ databases">
        <authorList>
            <person name="Wallbank WR R."/>
            <person name="Pardo Diaz C."/>
            <person name="Kozak K."/>
            <person name="Martin S."/>
            <person name="Jiggins C."/>
            <person name="Moest M."/>
            <person name="Warren A I."/>
            <person name="Generalovic N T."/>
            <person name="Byers J.R.P. K."/>
            <person name="Montejo-Kovacevich G."/>
            <person name="Yen C E."/>
        </authorList>
    </citation>
    <scope>NUCLEOTIDE SEQUENCE [LARGE SCALE GENOMIC DNA]</scope>
</reference>
<dbReference type="AlphaFoldDB" id="A0A7R8UX60"/>